<dbReference type="OrthoDB" id="3258311at2759"/>
<dbReference type="Proteomes" id="UP000717328">
    <property type="component" value="Unassembled WGS sequence"/>
</dbReference>
<dbReference type="AlphaFoldDB" id="A0A9P7GNJ6"/>
<evidence type="ECO:0000313" key="1">
    <source>
        <dbReference type="EMBL" id="KAG5653119.1"/>
    </source>
</evidence>
<gene>
    <name evidence="1" type="ORF">H0H81_002186</name>
</gene>
<evidence type="ECO:0000313" key="2">
    <source>
        <dbReference type="Proteomes" id="UP000717328"/>
    </source>
</evidence>
<comment type="caution">
    <text evidence="1">The sequence shown here is derived from an EMBL/GenBank/DDBJ whole genome shotgun (WGS) entry which is preliminary data.</text>
</comment>
<dbReference type="EMBL" id="JABCKI010000073">
    <property type="protein sequence ID" value="KAG5653119.1"/>
    <property type="molecule type" value="Genomic_DNA"/>
</dbReference>
<reference evidence="1" key="1">
    <citation type="submission" date="2021-02" db="EMBL/GenBank/DDBJ databases">
        <authorList>
            <person name="Nieuwenhuis M."/>
            <person name="Van De Peppel L.J.J."/>
        </authorList>
    </citation>
    <scope>NUCLEOTIDE SEQUENCE</scope>
    <source>
        <strain evidence="1">D49</strain>
    </source>
</reference>
<name>A0A9P7GNJ6_9AGAR</name>
<accession>A0A9P7GNJ6</accession>
<dbReference type="InterPro" id="IPR032675">
    <property type="entry name" value="LRR_dom_sf"/>
</dbReference>
<organism evidence="1 2">
    <name type="scientific">Sphagnurus paluster</name>
    <dbReference type="NCBI Taxonomy" id="117069"/>
    <lineage>
        <taxon>Eukaryota</taxon>
        <taxon>Fungi</taxon>
        <taxon>Dikarya</taxon>
        <taxon>Basidiomycota</taxon>
        <taxon>Agaricomycotina</taxon>
        <taxon>Agaricomycetes</taxon>
        <taxon>Agaricomycetidae</taxon>
        <taxon>Agaricales</taxon>
        <taxon>Tricholomatineae</taxon>
        <taxon>Lyophyllaceae</taxon>
        <taxon>Sphagnurus</taxon>
    </lineage>
</organism>
<keyword evidence="2" id="KW-1185">Reference proteome</keyword>
<dbReference type="SUPFAM" id="SSF52047">
    <property type="entry name" value="RNI-like"/>
    <property type="match status" value="1"/>
</dbReference>
<proteinExistence type="predicted"/>
<protein>
    <recommendedName>
        <fullName evidence="3">F-box domain-containing protein</fullName>
    </recommendedName>
</protein>
<reference evidence="1" key="2">
    <citation type="submission" date="2021-10" db="EMBL/GenBank/DDBJ databases">
        <title>Phylogenomics reveals ancestral predisposition of the termite-cultivated fungus Termitomyces towards a domesticated lifestyle.</title>
        <authorList>
            <person name="Auxier B."/>
            <person name="Grum-Grzhimaylo A."/>
            <person name="Cardenas M.E."/>
            <person name="Lodge J.D."/>
            <person name="Laessoe T."/>
            <person name="Pedersen O."/>
            <person name="Smith M.E."/>
            <person name="Kuyper T.W."/>
            <person name="Franco-Molano E.A."/>
            <person name="Baroni T.J."/>
            <person name="Aanen D.K."/>
        </authorList>
    </citation>
    <scope>NUCLEOTIDE SEQUENCE</scope>
    <source>
        <strain evidence="1">D49</strain>
    </source>
</reference>
<dbReference type="Gene3D" id="3.80.10.10">
    <property type="entry name" value="Ribonuclease Inhibitor"/>
    <property type="match status" value="1"/>
</dbReference>
<evidence type="ECO:0008006" key="3">
    <source>
        <dbReference type="Google" id="ProtNLM"/>
    </source>
</evidence>
<sequence>MRVCEEEELETYRLQFSSDAHRDSEKPQIGLTPLTMNRIRMWRIIAFFKSLEGYHAGDLDLTGRHPSRLSHLQTTWNSFIADFLPITVLVKQTVTRQSFEFFPERFFTLREYSFEDQSAWIKFSNTWKIPVDFDFDILLSHTTSTLRAIARNPPMIQKLHLLDLPVEILNEIFEHASLDKARIMSSTRPDLSNAVETLRIRLLGFGIDRDYETSRLENGKFYAPMYRSFIDVLGHVHNLTSLSFLKIFIDLEVVVCICNLTRLQCLDLRVCRVGDAAQKALLASTCSLKSTSIINLHLLGHADIWYILLFCPQIRNLSVKASDEVMIPPQGGGLWSRLRFPQTLERLYLGDIQWWSEDPVPYWRWLEIATRPSLPQLTHLKIHTGPGIPDLYVLRLLRAFRTAPVSVLSLDGLADAQPTLLTSLSTAFPGLIGLTLFRRESNRQRRSRGGARWPYPDWEYAPHMAGFTRLRHFGWNSTYRPFYPSTYVLRQFEEGFIADDDFEGWKAAGDNECFSDGDWTPRMFAIQCLELCTFSYTNWFQVVYVSRTLLGIEVGRKQLGVGRYDRHLWDPSDLDNGWPDVVPQQSCGPIEPSHSASDVI</sequence>